<evidence type="ECO:0000256" key="1">
    <source>
        <dbReference type="SAM" id="SignalP"/>
    </source>
</evidence>
<organism evidence="2 3">
    <name type="scientific">Gordonia effusa NBRC 100432</name>
    <dbReference type="NCBI Taxonomy" id="1077974"/>
    <lineage>
        <taxon>Bacteria</taxon>
        <taxon>Bacillati</taxon>
        <taxon>Actinomycetota</taxon>
        <taxon>Actinomycetes</taxon>
        <taxon>Mycobacteriales</taxon>
        <taxon>Gordoniaceae</taxon>
        <taxon>Gordonia</taxon>
    </lineage>
</organism>
<evidence type="ECO:0000313" key="3">
    <source>
        <dbReference type="Proteomes" id="UP000035034"/>
    </source>
</evidence>
<proteinExistence type="predicted"/>
<feature type="signal peptide" evidence="1">
    <location>
        <begin position="1"/>
        <end position="28"/>
    </location>
</feature>
<sequence length="251" mass="25578">MRMGRLKTWVAVLAAAGAIAGFSIPATAVAGPPKQDAPLVALRSLPKPNATPVSVIDTLQAANDTLAKLGIKPFLWPTIAPFCSETGAPLGIVPAVAGAVTGPYTPLVGSIPPVLGNDLNTVKSGEVLYGFVPAGIVNDSGDKKGMNVAWFNVNSFQGGFVPMGSLSDVVLKPIDDQIAALGLLNNPITKLLVDNALKPLKAALNDLPQAGVRAATVKTGQGLVLSAILGTVKNGANTCFFLPTVGIQQVG</sequence>
<dbReference type="eggNOG" id="ENOG5030XDK">
    <property type="taxonomic scope" value="Bacteria"/>
</dbReference>
<keyword evidence="3" id="KW-1185">Reference proteome</keyword>
<feature type="chain" id="PRO_5003537221" evidence="1">
    <location>
        <begin position="29"/>
        <end position="251"/>
    </location>
</feature>
<dbReference type="AlphaFoldDB" id="H0R6D8"/>
<dbReference type="EMBL" id="BAEH01000121">
    <property type="protein sequence ID" value="GAB20639.1"/>
    <property type="molecule type" value="Genomic_DNA"/>
</dbReference>
<reference evidence="2 3" key="1">
    <citation type="submission" date="2011-12" db="EMBL/GenBank/DDBJ databases">
        <title>Whole genome shotgun sequence of Gordonia effusa NBRC 100432.</title>
        <authorList>
            <person name="Yoshida I."/>
            <person name="Takarada H."/>
            <person name="Hosoyama A."/>
            <person name="Tsuchikane K."/>
            <person name="Katsumata H."/>
            <person name="Yamazaki S."/>
            <person name="Fujita N."/>
        </authorList>
    </citation>
    <scope>NUCLEOTIDE SEQUENCE [LARGE SCALE GENOMIC DNA]</scope>
    <source>
        <strain evidence="2 3">NBRC 100432</strain>
    </source>
</reference>
<name>H0R6D8_9ACTN</name>
<gene>
    <name evidence="2" type="ORF">GOEFS_121_00410</name>
</gene>
<protein>
    <submittedName>
        <fullName evidence="2">Uncharacterized protein</fullName>
    </submittedName>
</protein>
<dbReference type="STRING" id="1077974.GOEFS_121_00410"/>
<dbReference type="Proteomes" id="UP000035034">
    <property type="component" value="Unassembled WGS sequence"/>
</dbReference>
<comment type="caution">
    <text evidence="2">The sequence shown here is derived from an EMBL/GenBank/DDBJ whole genome shotgun (WGS) entry which is preliminary data.</text>
</comment>
<evidence type="ECO:0000313" key="2">
    <source>
        <dbReference type="EMBL" id="GAB20639.1"/>
    </source>
</evidence>
<accession>H0R6D8</accession>
<keyword evidence="1" id="KW-0732">Signal</keyword>
<dbReference type="OrthoDB" id="4381673at2"/>